<dbReference type="AlphaFoldDB" id="A0AAJ5ZDG4"/>
<dbReference type="InterPro" id="IPR029787">
    <property type="entry name" value="Nucleotide_cyclase"/>
</dbReference>
<evidence type="ECO:0000256" key="4">
    <source>
        <dbReference type="ARBA" id="ARBA00012201"/>
    </source>
</evidence>
<dbReference type="Pfam" id="PF00211">
    <property type="entry name" value="Guanylate_cyc"/>
    <property type="match status" value="1"/>
</dbReference>
<keyword evidence="19" id="KW-1185">Reference proteome</keyword>
<evidence type="ECO:0000256" key="1">
    <source>
        <dbReference type="ARBA" id="ARBA00001593"/>
    </source>
</evidence>
<keyword evidence="10 15" id="KW-1133">Transmembrane helix</keyword>
<keyword evidence="5 15" id="KW-0812">Transmembrane</keyword>
<dbReference type="PANTHER" id="PTHR45627">
    <property type="entry name" value="ADENYLATE CYCLASE TYPE 1"/>
    <property type="match status" value="1"/>
</dbReference>
<feature type="transmembrane region" description="Helical" evidence="15">
    <location>
        <begin position="105"/>
        <end position="124"/>
    </location>
</feature>
<feature type="domain" description="Guanylate cyclase" evidence="16">
    <location>
        <begin position="225"/>
        <end position="352"/>
    </location>
</feature>
<accession>A0AAJ5ZDG4</accession>
<reference evidence="18" key="2">
    <citation type="journal article" date="2023" name="Nat. Commun.">
        <title>Cultivation of marine bacteria of the SAR202 clade.</title>
        <authorList>
            <person name="Lim Y."/>
            <person name="Seo J.H."/>
            <person name="Giovannoni S.J."/>
            <person name="Kang I."/>
            <person name="Cho J.C."/>
        </authorList>
    </citation>
    <scope>NUCLEOTIDE SEQUENCE</scope>
    <source>
        <strain evidence="18">JH1073</strain>
    </source>
</reference>
<comment type="subcellular location">
    <subcellularLocation>
        <location evidence="3">Membrane</location>
        <topology evidence="3">Multi-pass membrane protein</topology>
    </subcellularLocation>
</comment>
<feature type="transmembrane region" description="Helical" evidence="15">
    <location>
        <begin position="162"/>
        <end position="184"/>
    </location>
</feature>
<evidence type="ECO:0000256" key="6">
    <source>
        <dbReference type="ARBA" id="ARBA00022723"/>
    </source>
</evidence>
<dbReference type="Proteomes" id="UP001321249">
    <property type="component" value="Unassembled WGS sequence"/>
</dbReference>
<dbReference type="GO" id="GO:0016020">
    <property type="term" value="C:membrane"/>
    <property type="evidence" value="ECO:0007669"/>
    <property type="project" value="UniProtKB-SubCell"/>
</dbReference>
<evidence type="ECO:0000256" key="15">
    <source>
        <dbReference type="SAM" id="Phobius"/>
    </source>
</evidence>
<keyword evidence="12 15" id="KW-0472">Membrane</keyword>
<dbReference type="Gene3D" id="3.30.70.1230">
    <property type="entry name" value="Nucleotide cyclase"/>
    <property type="match status" value="1"/>
</dbReference>
<dbReference type="EMBL" id="WMBE01000002">
    <property type="protein sequence ID" value="MDG0866635.1"/>
    <property type="molecule type" value="Genomic_DNA"/>
</dbReference>
<evidence type="ECO:0000256" key="13">
    <source>
        <dbReference type="ARBA" id="ARBA00023239"/>
    </source>
</evidence>
<dbReference type="PROSITE" id="PS50125">
    <property type="entry name" value="GUANYLATE_CYCLASE_2"/>
    <property type="match status" value="1"/>
</dbReference>
<evidence type="ECO:0000256" key="5">
    <source>
        <dbReference type="ARBA" id="ARBA00022692"/>
    </source>
</evidence>
<comment type="cofactor">
    <cofactor evidence="2">
        <name>Mg(2+)</name>
        <dbReference type="ChEBI" id="CHEBI:18420"/>
    </cofactor>
</comment>
<evidence type="ECO:0000256" key="3">
    <source>
        <dbReference type="ARBA" id="ARBA00004141"/>
    </source>
</evidence>
<dbReference type="PROSITE" id="PS00452">
    <property type="entry name" value="GUANYLATE_CYCLASE_1"/>
    <property type="match status" value="1"/>
</dbReference>
<evidence type="ECO:0000256" key="8">
    <source>
        <dbReference type="ARBA" id="ARBA00022840"/>
    </source>
</evidence>
<evidence type="ECO:0000256" key="9">
    <source>
        <dbReference type="ARBA" id="ARBA00022842"/>
    </source>
</evidence>
<dbReference type="InterPro" id="IPR001054">
    <property type="entry name" value="A/G_cyclase"/>
</dbReference>
<dbReference type="SUPFAM" id="SSF55073">
    <property type="entry name" value="Nucleotide cyclase"/>
    <property type="match status" value="1"/>
</dbReference>
<dbReference type="Proteomes" id="UP001219901">
    <property type="component" value="Chromosome"/>
</dbReference>
<name>A0AAJ5ZDG4_9CHLR</name>
<organism evidence="18 19">
    <name type="scientific">Candidatus Lucifugimonas marina</name>
    <dbReference type="NCBI Taxonomy" id="3038979"/>
    <lineage>
        <taxon>Bacteria</taxon>
        <taxon>Bacillati</taxon>
        <taxon>Chloroflexota</taxon>
        <taxon>Dehalococcoidia</taxon>
        <taxon>SAR202 cluster</taxon>
        <taxon>Candidatus Lucifugimonadales</taxon>
        <taxon>Candidatus Lucifugimonadaceae</taxon>
        <taxon>Candidatus Lucifugimonas</taxon>
    </lineage>
</organism>
<dbReference type="GO" id="GO:0005524">
    <property type="term" value="F:ATP binding"/>
    <property type="evidence" value="ECO:0007669"/>
    <property type="project" value="UniProtKB-KW"/>
</dbReference>
<dbReference type="InterPro" id="IPR018297">
    <property type="entry name" value="A/G_cyclase_CS"/>
</dbReference>
<evidence type="ECO:0000256" key="2">
    <source>
        <dbReference type="ARBA" id="ARBA00001946"/>
    </source>
</evidence>
<dbReference type="EMBL" id="CP046147">
    <property type="protein sequence ID" value="WFG38066.1"/>
    <property type="molecule type" value="Genomic_DNA"/>
</dbReference>
<keyword evidence="13 14" id="KW-0456">Lyase</keyword>
<protein>
    <recommendedName>
        <fullName evidence="4">adenylate cyclase</fullName>
        <ecNumber evidence="4">4.6.1.1</ecNumber>
    </recommendedName>
</protein>
<dbReference type="CDD" id="cd07302">
    <property type="entry name" value="CHD"/>
    <property type="match status" value="1"/>
</dbReference>
<dbReference type="GO" id="GO:0006171">
    <property type="term" value="P:cAMP biosynthetic process"/>
    <property type="evidence" value="ECO:0007669"/>
    <property type="project" value="UniProtKB-KW"/>
</dbReference>
<evidence type="ECO:0000256" key="7">
    <source>
        <dbReference type="ARBA" id="ARBA00022741"/>
    </source>
</evidence>
<evidence type="ECO:0000256" key="10">
    <source>
        <dbReference type="ARBA" id="ARBA00022989"/>
    </source>
</evidence>
<keyword evidence="11" id="KW-0115">cAMP biosynthesis</keyword>
<dbReference type="GO" id="GO:0004016">
    <property type="term" value="F:adenylate cyclase activity"/>
    <property type="evidence" value="ECO:0007669"/>
    <property type="project" value="UniProtKB-EC"/>
</dbReference>
<reference evidence="19 20" key="1">
    <citation type="submission" date="2019-11" db="EMBL/GenBank/DDBJ databases">
        <authorList>
            <person name="Cho J.-C."/>
        </authorList>
    </citation>
    <scope>NUCLEOTIDE SEQUENCE [LARGE SCALE GENOMIC DNA]</scope>
    <source>
        <strain evidence="18 19">JH1073</strain>
        <strain evidence="17 20">JH702</strain>
    </source>
</reference>
<dbReference type="RefSeq" id="WP_342824221.1">
    <property type="nucleotide sequence ID" value="NZ_CP046146.1"/>
</dbReference>
<feature type="transmembrane region" description="Helical" evidence="15">
    <location>
        <begin position="78"/>
        <end position="99"/>
    </location>
</feature>
<evidence type="ECO:0000313" key="18">
    <source>
        <dbReference type="EMBL" id="WFG38066.1"/>
    </source>
</evidence>
<evidence type="ECO:0000256" key="11">
    <source>
        <dbReference type="ARBA" id="ARBA00022998"/>
    </source>
</evidence>
<dbReference type="EC" id="4.6.1.1" evidence="4"/>
<feature type="transmembrane region" description="Helical" evidence="15">
    <location>
        <begin position="26"/>
        <end position="47"/>
    </location>
</feature>
<reference evidence="19" key="3">
    <citation type="submission" date="2023-06" db="EMBL/GenBank/DDBJ databases">
        <title>Pangenomics reveal diversification of enzyme families and niche specialization in globally abundant SAR202 bacteria.</title>
        <authorList>
            <person name="Saw J.H.W."/>
        </authorList>
    </citation>
    <scope>NUCLEOTIDE SEQUENCE [LARGE SCALE GENOMIC DNA]</scope>
    <source>
        <strain evidence="19">JH1073</strain>
    </source>
</reference>
<feature type="transmembrane region" description="Helical" evidence="15">
    <location>
        <begin position="131"/>
        <end position="150"/>
    </location>
</feature>
<evidence type="ECO:0000256" key="12">
    <source>
        <dbReference type="ARBA" id="ARBA00023136"/>
    </source>
</evidence>
<proteinExistence type="inferred from homology"/>
<evidence type="ECO:0000313" key="17">
    <source>
        <dbReference type="EMBL" id="MDG0866635.1"/>
    </source>
</evidence>
<evidence type="ECO:0000313" key="20">
    <source>
        <dbReference type="Proteomes" id="UP001321249"/>
    </source>
</evidence>
<dbReference type="PANTHER" id="PTHR45627:SF12">
    <property type="entry name" value="ADENYLATE CYCLASE TYPE 2"/>
    <property type="match status" value="1"/>
</dbReference>
<dbReference type="GO" id="GO:0035556">
    <property type="term" value="P:intracellular signal transduction"/>
    <property type="evidence" value="ECO:0007669"/>
    <property type="project" value="InterPro"/>
</dbReference>
<keyword evidence="7" id="KW-0547">Nucleotide-binding</keyword>
<keyword evidence="6" id="KW-0479">Metal-binding</keyword>
<keyword evidence="8" id="KW-0067">ATP-binding</keyword>
<comment type="similarity">
    <text evidence="14">Belongs to the adenylyl cyclase class-4/guanylyl cyclase family.</text>
</comment>
<comment type="catalytic activity">
    <reaction evidence="1">
        <text>ATP = 3',5'-cyclic AMP + diphosphate</text>
        <dbReference type="Rhea" id="RHEA:15389"/>
        <dbReference type="ChEBI" id="CHEBI:30616"/>
        <dbReference type="ChEBI" id="CHEBI:33019"/>
        <dbReference type="ChEBI" id="CHEBI:58165"/>
        <dbReference type="EC" id="4.6.1.1"/>
    </reaction>
</comment>
<dbReference type="SMART" id="SM00044">
    <property type="entry name" value="CYCc"/>
    <property type="match status" value="1"/>
</dbReference>
<keyword evidence="9" id="KW-0460">Magnesium</keyword>
<evidence type="ECO:0000313" key="19">
    <source>
        <dbReference type="Proteomes" id="UP001219901"/>
    </source>
</evidence>
<evidence type="ECO:0000259" key="16">
    <source>
        <dbReference type="PROSITE" id="PS50125"/>
    </source>
</evidence>
<gene>
    <name evidence="17" type="ORF">GKO46_06035</name>
    <name evidence="18" type="ORF">GKO48_00030</name>
</gene>
<feature type="transmembrane region" description="Helical" evidence="15">
    <location>
        <begin position="53"/>
        <end position="71"/>
    </location>
</feature>
<evidence type="ECO:0000256" key="14">
    <source>
        <dbReference type="RuleBase" id="RU000405"/>
    </source>
</evidence>
<dbReference type="GO" id="GO:0046872">
    <property type="term" value="F:metal ion binding"/>
    <property type="evidence" value="ECO:0007669"/>
    <property type="project" value="UniProtKB-KW"/>
</dbReference>
<sequence length="401" mass="44111">MLSTIASRFAFDADDTSSVRSEKNTIFLIALSCSIAGFVWGLAYAAILGNELATVFPFVFTAVVGGSLVISHVTKNHLYAVYAQTASIIVFTGLIQWSIGGLFDSGIVMVWAAIGPLGALLFFTPKKAMPFFALYFCVLVITVGFDSYFSKNALDVSDSFKQIFFGMNLGVSSLLIFIFSGYFVSTAIRERAKADRLLLNVLPAEIAETLKESDDTIAEHYESVSVLFADVVGSTPLFADLEPTEVVDWLNEVFSVLDELVERHGLEKLRTMGDGYMVGSGVPGTREDHFRALVACSLDMIEALKSLPPRNGKRMTFRFGINSGPVVAGVIGKSKFHYDLWGDTVNVASRMETYSEESRLHVSQSTYEMIKDEFECVSRGTTEIKGKGEMETWFVEGRRTA</sequence>